<dbReference type="Proteomes" id="UP001156216">
    <property type="component" value="Chromosome"/>
</dbReference>
<dbReference type="Gene3D" id="3.30.1050.10">
    <property type="entry name" value="SCP2 sterol-binding domain"/>
    <property type="match status" value="1"/>
</dbReference>
<evidence type="ECO:0000313" key="9">
    <source>
        <dbReference type="Proteomes" id="UP000436858"/>
    </source>
</evidence>
<dbReference type="Proteomes" id="UP000436825">
    <property type="component" value="Unassembled WGS sequence"/>
</dbReference>
<dbReference type="InterPro" id="IPR000182">
    <property type="entry name" value="GNAT_dom"/>
</dbReference>
<dbReference type="EMBL" id="CP083681">
    <property type="protein sequence ID" value="UYU69983.1"/>
    <property type="molecule type" value="Genomic_DNA"/>
</dbReference>
<reference evidence="8 9" key="1">
    <citation type="journal article" date="2019" name="Nat. Med.">
        <title>A library of human gut bacterial isolates paired with longitudinal multiomics data enables mechanistic microbiome research.</title>
        <authorList>
            <person name="Poyet M."/>
            <person name="Groussin M."/>
            <person name="Gibbons S.M."/>
            <person name="Avila-Pacheco J."/>
            <person name="Jiang X."/>
            <person name="Kearney S.M."/>
            <person name="Perrotta A.R."/>
            <person name="Berdy B."/>
            <person name="Zhao S."/>
            <person name="Lieberman T.D."/>
            <person name="Swanson P.K."/>
            <person name="Smith M."/>
            <person name="Roesemann S."/>
            <person name="Alexander J.E."/>
            <person name="Rich S.A."/>
            <person name="Livny J."/>
            <person name="Vlamakis H."/>
            <person name="Clish C."/>
            <person name="Bullock K."/>
            <person name="Deik A."/>
            <person name="Scott J."/>
            <person name="Pierce K.A."/>
            <person name="Xavier R.J."/>
            <person name="Alm E.J."/>
        </authorList>
    </citation>
    <scope>NUCLEOTIDE SEQUENCE [LARGE SCALE GENOMIC DNA]</scope>
    <source>
        <strain evidence="4 8">BIOML-A160</strain>
        <strain evidence="5 9">BIOML-A162</strain>
        <strain evidence="3 10">BIOML-A188</strain>
    </source>
</reference>
<evidence type="ECO:0000313" key="11">
    <source>
        <dbReference type="Proteomes" id="UP000500882"/>
    </source>
</evidence>
<dbReference type="InterPro" id="IPR016181">
    <property type="entry name" value="Acyl_CoA_acyltransferase"/>
</dbReference>
<dbReference type="EC" id="2.3.1.-" evidence="6"/>
<dbReference type="PANTHER" id="PTHR37817">
    <property type="entry name" value="N-ACETYLTRANSFERASE EIS"/>
    <property type="match status" value="1"/>
</dbReference>
<sequence length="339" mass="38938">MTTKEKVKALWQLCFDDNEEFVEMYFRLRYKNEINIAIESGDEIVSALQMIPYPMTFCGDTVQTSYISGACTHPDFRGNGVMRELLSQAFAKMLRNGTYFSTLIPAEPWLFDYYTRMGYASVFQYSVKEITVPEFIPSKEITVTSEIGCQKEVYEYLNSKLSGRTCCIQHSFEDFQVVMADLILSDGILVTARSENQINGLAIVYRRDKQLIISELFAETKDAEHSLLHHIKQFTGCRHMTQLLPPEKEQTQYPLGMARIINAKEVLQLYASAFPEDEMQLEVSDKQLSVNNGYYYLCNGKCMYSTERLPGAHIPMNISELTGRIFQALQPYMSLMLNK</sequence>
<evidence type="ECO:0000313" key="7">
    <source>
        <dbReference type="EMBL" id="UYU69983.1"/>
    </source>
</evidence>
<evidence type="ECO:0000313" key="12">
    <source>
        <dbReference type="Proteomes" id="UP001217776"/>
    </source>
</evidence>
<dbReference type="GO" id="GO:0034069">
    <property type="term" value="F:aminoglycoside N-acetyltransferase activity"/>
    <property type="evidence" value="ECO:0007669"/>
    <property type="project" value="TreeGrafter"/>
</dbReference>
<evidence type="ECO:0000259" key="1">
    <source>
        <dbReference type="PROSITE" id="PS51186"/>
    </source>
</evidence>
<reference evidence="2 11" key="2">
    <citation type="submission" date="2020-02" db="EMBL/GenBank/DDBJ databases">
        <title>Whole-genome sequencing and comparative analysis of the genomes of Bacteroides thetaiotaomicron and Escherichia coli isolated from a healthy resident in Vietnam.</title>
        <authorList>
            <person name="Mohsin M."/>
            <person name="Tanaka K."/>
            <person name="Kawahara R."/>
            <person name="Kondo S."/>
            <person name="Noguchi H."/>
            <person name="Motooka D."/>
            <person name="Nakamura S."/>
            <person name="Khong D.T."/>
            <person name="Nguyen T.N."/>
            <person name="Tran H.T."/>
            <person name="Yamamoto Y."/>
        </authorList>
    </citation>
    <scope>NUCLEOTIDE SEQUENCE [LARGE SCALE GENOMIC DNA]</scope>
    <source>
        <strain evidence="2 11">F9-2</strain>
    </source>
</reference>
<dbReference type="CDD" id="cd04301">
    <property type="entry name" value="NAT_SF"/>
    <property type="match status" value="1"/>
</dbReference>
<evidence type="ECO:0000313" key="6">
    <source>
        <dbReference type="EMBL" id="MDC2238212.1"/>
    </source>
</evidence>
<evidence type="ECO:0000313" key="8">
    <source>
        <dbReference type="Proteomes" id="UP000436825"/>
    </source>
</evidence>
<protein>
    <submittedName>
        <fullName evidence="2 6">Acetyltransferase</fullName>
        <ecNumber evidence="6">2.3.1.-</ecNumber>
    </submittedName>
</protein>
<dbReference type="EMBL" id="JAQNVG010000044">
    <property type="protein sequence ID" value="MDC2238212.1"/>
    <property type="molecule type" value="Genomic_DNA"/>
</dbReference>
<accession>C6IPV4</accession>
<dbReference type="Gene3D" id="3.40.630.30">
    <property type="match status" value="1"/>
</dbReference>
<evidence type="ECO:0000313" key="5">
    <source>
        <dbReference type="EMBL" id="KAB4481247.1"/>
    </source>
</evidence>
<proteinExistence type="predicted"/>
<reference evidence="6" key="4">
    <citation type="submission" date="2022-10" db="EMBL/GenBank/DDBJ databases">
        <title>Human gut microbiome strain richness.</title>
        <authorList>
            <person name="Chen-Liaw A."/>
        </authorList>
    </citation>
    <scope>NUCLEOTIDE SEQUENCE</scope>
    <source>
        <strain evidence="6">1001283st1_A3_1001283B150304_161114</strain>
    </source>
</reference>
<evidence type="ECO:0000313" key="2">
    <source>
        <dbReference type="EMBL" id="BCA48243.1"/>
    </source>
</evidence>
<name>A0A0P0F029_BACT4</name>
<evidence type="ECO:0000313" key="3">
    <source>
        <dbReference type="EMBL" id="KAB4309727.1"/>
    </source>
</evidence>
<dbReference type="EMBL" id="WCSY01000017">
    <property type="protein sequence ID" value="KAB4309727.1"/>
    <property type="molecule type" value="Genomic_DNA"/>
</dbReference>
<dbReference type="Proteomes" id="UP000440614">
    <property type="component" value="Unassembled WGS sequence"/>
</dbReference>
<evidence type="ECO:0000313" key="4">
    <source>
        <dbReference type="EMBL" id="KAB4456128.1"/>
    </source>
</evidence>
<dbReference type="AlphaFoldDB" id="A0A0P0F029"/>
<dbReference type="Proteomes" id="UP000500882">
    <property type="component" value="Chromosome"/>
</dbReference>
<dbReference type="RefSeq" id="WP_008767014.1">
    <property type="nucleotide sequence ID" value="NZ_AP022660.1"/>
</dbReference>
<reference evidence="7" key="3">
    <citation type="submission" date="2021-06" db="EMBL/GenBank/DDBJ databases">
        <title>Interrogation of the integrated mobile genetic elements in gut-associated Bacteroides with a consensus prediction approach.</title>
        <authorList>
            <person name="Campbell D.E."/>
            <person name="Leigh J.R."/>
            <person name="Kim T."/>
            <person name="England W."/>
            <person name="Whitaker R.J."/>
            <person name="Degnan P.H."/>
        </authorList>
    </citation>
    <scope>NUCLEOTIDE SEQUENCE</scope>
    <source>
        <strain evidence="7">VPI-BTDOT2</strain>
    </source>
</reference>
<keyword evidence="6" id="KW-0012">Acyltransferase</keyword>
<dbReference type="EMBL" id="WCRY01000012">
    <property type="protein sequence ID" value="KAB4481247.1"/>
    <property type="molecule type" value="Genomic_DNA"/>
</dbReference>
<feature type="domain" description="N-acetyltransferase" evidence="1">
    <location>
        <begin position="1"/>
        <end position="142"/>
    </location>
</feature>
<dbReference type="EMBL" id="WCRW01000007">
    <property type="protein sequence ID" value="KAB4456128.1"/>
    <property type="molecule type" value="Genomic_DNA"/>
</dbReference>
<keyword evidence="6" id="KW-0808">Transferase</keyword>
<dbReference type="EMBL" id="AP022660">
    <property type="protein sequence ID" value="BCA48243.1"/>
    <property type="molecule type" value="Genomic_DNA"/>
</dbReference>
<evidence type="ECO:0000313" key="10">
    <source>
        <dbReference type="Proteomes" id="UP000440614"/>
    </source>
</evidence>
<dbReference type="SUPFAM" id="SSF55729">
    <property type="entry name" value="Acyl-CoA N-acyltransferases (Nat)"/>
    <property type="match status" value="1"/>
</dbReference>
<organism evidence="6 12">
    <name type="scientific">Bacteroides thetaiotaomicron</name>
    <dbReference type="NCBI Taxonomy" id="818"/>
    <lineage>
        <taxon>Bacteria</taxon>
        <taxon>Pseudomonadati</taxon>
        <taxon>Bacteroidota</taxon>
        <taxon>Bacteroidia</taxon>
        <taxon>Bacteroidales</taxon>
        <taxon>Bacteroidaceae</taxon>
        <taxon>Bacteroides</taxon>
    </lineage>
</organism>
<dbReference type="SUPFAM" id="SSF55718">
    <property type="entry name" value="SCP-like"/>
    <property type="match status" value="1"/>
</dbReference>
<dbReference type="PROSITE" id="PS51186">
    <property type="entry name" value="GNAT"/>
    <property type="match status" value="1"/>
</dbReference>
<dbReference type="Proteomes" id="UP000436858">
    <property type="component" value="Unassembled WGS sequence"/>
</dbReference>
<dbReference type="KEGG" id="btho:Btheta7330_04608"/>
<dbReference type="Pfam" id="PF13527">
    <property type="entry name" value="Acetyltransf_9"/>
    <property type="match status" value="1"/>
</dbReference>
<gene>
    <name evidence="2" type="ORF">BatF92_01850</name>
    <name evidence="4" type="ORF">GAN75_12485</name>
    <name evidence="5" type="ORF">GAN91_13250</name>
    <name evidence="3" type="ORF">GAO51_17720</name>
    <name evidence="7" type="ORF">KQP59_17070</name>
    <name evidence="6" type="ORF">PO127_20930</name>
</gene>
<dbReference type="InterPro" id="IPR036527">
    <property type="entry name" value="SCP2_sterol-bd_dom_sf"/>
</dbReference>
<dbReference type="GO" id="GO:0030649">
    <property type="term" value="P:aminoglycoside antibiotic catabolic process"/>
    <property type="evidence" value="ECO:0007669"/>
    <property type="project" value="TreeGrafter"/>
</dbReference>
<dbReference type="PANTHER" id="PTHR37817:SF1">
    <property type="entry name" value="N-ACETYLTRANSFERASE EIS"/>
    <property type="match status" value="1"/>
</dbReference>
<dbReference type="Proteomes" id="UP001217776">
    <property type="component" value="Unassembled WGS sequence"/>
</dbReference>
<accession>A0A0P0F029</accession>
<dbReference type="InterPro" id="IPR051554">
    <property type="entry name" value="Acetyltransferase_Eis"/>
</dbReference>